<dbReference type="PANTHER" id="PTHR44858">
    <property type="entry name" value="TETRATRICOPEPTIDE REPEAT PROTEIN 6"/>
    <property type="match status" value="1"/>
</dbReference>
<dbReference type="InterPro" id="IPR050498">
    <property type="entry name" value="Ycf3"/>
</dbReference>
<dbReference type="PANTHER" id="PTHR44858:SF1">
    <property type="entry name" value="UDP-N-ACETYLGLUCOSAMINE--PEPTIDE N-ACETYLGLUCOSAMINYLTRANSFERASE SPINDLY-RELATED"/>
    <property type="match status" value="1"/>
</dbReference>
<keyword evidence="1" id="KW-0677">Repeat</keyword>
<dbReference type="Gene3D" id="1.25.40.10">
    <property type="entry name" value="Tetratricopeptide repeat domain"/>
    <property type="match status" value="1"/>
</dbReference>
<feature type="repeat" description="TPR" evidence="3">
    <location>
        <begin position="43"/>
        <end position="76"/>
    </location>
</feature>
<proteinExistence type="predicted"/>
<dbReference type="EMBL" id="JAEPLN010000001">
    <property type="protein sequence ID" value="MBO6971909.1"/>
    <property type="molecule type" value="Genomic_DNA"/>
</dbReference>
<comment type="caution">
    <text evidence="4">The sequence shown here is derived from an EMBL/GenBank/DDBJ whole genome shotgun (WGS) entry which is preliminary data.</text>
</comment>
<dbReference type="Pfam" id="PF13414">
    <property type="entry name" value="TPR_11"/>
    <property type="match status" value="1"/>
</dbReference>
<gene>
    <name evidence="4" type="ORF">JJ842_08295</name>
</gene>
<feature type="repeat" description="TPR" evidence="3">
    <location>
        <begin position="9"/>
        <end position="42"/>
    </location>
</feature>
<dbReference type="SUPFAM" id="SSF48452">
    <property type="entry name" value="TPR-like"/>
    <property type="match status" value="1"/>
</dbReference>
<sequence length="96" mass="11102">MKENKLLSSEEFLTLGISKLNNGKFDLAIKDLNKSIKLNPKNPDAFSKRDYANKKLGNFANAIEDYKKEYELDPNCPMANFDMGIIFFEMNKFIKQ</sequence>
<reference evidence="4" key="1">
    <citation type="journal article" date="2021" name="Front. Mar. Sci.">
        <title>Genomes of Diverse Isolates of Prochlorococcus High-Light-Adapted Clade II in the Western Pacific Ocean.</title>
        <authorList>
            <person name="Yan W."/>
            <person name="Feng X."/>
            <person name="Zhang W."/>
            <person name="Nawaz M.Z."/>
            <person name="Luo T."/>
            <person name="Zhang R."/>
            <person name="Jiao N."/>
        </authorList>
    </citation>
    <scope>NUCLEOTIDE SEQUENCE</scope>
    <source>
        <strain evidence="4">CUG1433</strain>
    </source>
</reference>
<evidence type="ECO:0000256" key="1">
    <source>
        <dbReference type="ARBA" id="ARBA00022737"/>
    </source>
</evidence>
<dbReference type="SMART" id="SM00028">
    <property type="entry name" value="TPR"/>
    <property type="match status" value="2"/>
</dbReference>
<evidence type="ECO:0000256" key="3">
    <source>
        <dbReference type="PROSITE-ProRule" id="PRU00339"/>
    </source>
</evidence>
<evidence type="ECO:0000313" key="4">
    <source>
        <dbReference type="EMBL" id="MBO6971909.1"/>
    </source>
</evidence>
<dbReference type="AlphaFoldDB" id="A0A9D9BTA0"/>
<organism evidence="4 5">
    <name type="scientific">Prochlorococcus marinus CUG1433</name>
    <dbReference type="NCBI Taxonomy" id="2774506"/>
    <lineage>
        <taxon>Bacteria</taxon>
        <taxon>Bacillati</taxon>
        <taxon>Cyanobacteriota</taxon>
        <taxon>Cyanophyceae</taxon>
        <taxon>Synechococcales</taxon>
        <taxon>Prochlorococcaceae</taxon>
        <taxon>Prochlorococcus</taxon>
    </lineage>
</organism>
<keyword evidence="2 3" id="KW-0802">TPR repeat</keyword>
<dbReference type="PROSITE" id="PS50005">
    <property type="entry name" value="TPR"/>
    <property type="match status" value="2"/>
</dbReference>
<dbReference type="Proteomes" id="UP000668060">
    <property type="component" value="Unassembled WGS sequence"/>
</dbReference>
<evidence type="ECO:0000313" key="5">
    <source>
        <dbReference type="Proteomes" id="UP000668060"/>
    </source>
</evidence>
<name>A0A9D9BTA0_PROMR</name>
<accession>A0A9D9BTA0</accession>
<evidence type="ECO:0000256" key="2">
    <source>
        <dbReference type="ARBA" id="ARBA00022803"/>
    </source>
</evidence>
<protein>
    <submittedName>
        <fullName evidence="4">Tetratricopeptide repeat protein</fullName>
    </submittedName>
</protein>
<dbReference type="InterPro" id="IPR019734">
    <property type="entry name" value="TPR_rpt"/>
</dbReference>
<dbReference type="InterPro" id="IPR011990">
    <property type="entry name" value="TPR-like_helical_dom_sf"/>
</dbReference>